<dbReference type="SUPFAM" id="SSF74653">
    <property type="entry name" value="TolA/TonB C-terminal domain"/>
    <property type="match status" value="1"/>
</dbReference>
<proteinExistence type="predicted"/>
<evidence type="ECO:0000256" key="5">
    <source>
        <dbReference type="SAM" id="MobiDB-lite"/>
    </source>
</evidence>
<sequence length="315" mass="34460">MRNTKSNRIGIAGTLFFHIGLIAVLFFLGFHTPLPLPEEEGILINFGNSNQGKGLNDPAPAKAKSQNSPKSKTVVPASSTKAKSEPIESSPKEKIITQETEDAPALLSTKEIAKKKAVKEKARKVKEEQDRIHKIEKEKQYQLELKKQHQAELEKKRIAEIERKRKEEAERKAKIDNINNKAKNIFGKGNSSNKSQGKTYSSGNQGATSGSNSSNNYIGSGMGNNGYSYDLKGRNSLSIPKPKYSLQESGKVVVEITVDKNGKVVNARPGMPGTTTGNSILFDAARKAALKAVFNSDSNAPAYQKGTITYHFQLD</sequence>
<dbReference type="AlphaFoldDB" id="A0A434AUA2"/>
<dbReference type="NCBIfam" id="TIGR01352">
    <property type="entry name" value="tonB_Cterm"/>
    <property type="match status" value="1"/>
</dbReference>
<dbReference type="Gene3D" id="3.30.1150.10">
    <property type="match status" value="1"/>
</dbReference>
<feature type="transmembrane region" description="Helical" evidence="6">
    <location>
        <begin position="9"/>
        <end position="30"/>
    </location>
</feature>
<dbReference type="Proteomes" id="UP000282985">
    <property type="component" value="Unassembled WGS sequence"/>
</dbReference>
<feature type="compositionally biased region" description="Polar residues" evidence="5">
    <location>
        <begin position="64"/>
        <end position="81"/>
    </location>
</feature>
<evidence type="ECO:0000256" key="1">
    <source>
        <dbReference type="ARBA" id="ARBA00004167"/>
    </source>
</evidence>
<dbReference type="RefSeq" id="WP_127343976.1">
    <property type="nucleotide sequence ID" value="NZ_RJJX01000013.1"/>
</dbReference>
<name>A0A434AUA2_9BACT</name>
<dbReference type="OrthoDB" id="9786892at2"/>
<keyword evidence="3 6" id="KW-1133">Transmembrane helix</keyword>
<accession>A0A434AUA2</accession>
<dbReference type="InterPro" id="IPR006260">
    <property type="entry name" value="TonB/TolA_C"/>
</dbReference>
<feature type="compositionally biased region" description="Basic and acidic residues" evidence="5">
    <location>
        <begin position="82"/>
        <end position="94"/>
    </location>
</feature>
<dbReference type="GO" id="GO:0016020">
    <property type="term" value="C:membrane"/>
    <property type="evidence" value="ECO:0007669"/>
    <property type="project" value="UniProtKB-SubCell"/>
</dbReference>
<evidence type="ECO:0000256" key="6">
    <source>
        <dbReference type="SAM" id="Phobius"/>
    </source>
</evidence>
<gene>
    <name evidence="7" type="ORF">DLK05_10730</name>
</gene>
<keyword evidence="2 6" id="KW-0812">Transmembrane</keyword>
<comment type="caution">
    <text evidence="7">The sequence shown here is derived from an EMBL/GenBank/DDBJ whole genome shotgun (WGS) entry which is preliminary data.</text>
</comment>
<feature type="compositionally biased region" description="Polar residues" evidence="5">
    <location>
        <begin position="189"/>
        <end position="208"/>
    </location>
</feature>
<evidence type="ECO:0000256" key="3">
    <source>
        <dbReference type="ARBA" id="ARBA00022989"/>
    </source>
</evidence>
<keyword evidence="8" id="KW-1185">Reference proteome</keyword>
<evidence type="ECO:0000256" key="4">
    <source>
        <dbReference type="ARBA" id="ARBA00023136"/>
    </source>
</evidence>
<evidence type="ECO:0000256" key="2">
    <source>
        <dbReference type="ARBA" id="ARBA00022692"/>
    </source>
</evidence>
<organism evidence="7 8">
    <name type="scientific">Ancylomarina longa</name>
    <dbReference type="NCBI Taxonomy" id="2487017"/>
    <lineage>
        <taxon>Bacteria</taxon>
        <taxon>Pseudomonadati</taxon>
        <taxon>Bacteroidota</taxon>
        <taxon>Bacteroidia</taxon>
        <taxon>Marinilabiliales</taxon>
        <taxon>Marinifilaceae</taxon>
        <taxon>Ancylomarina</taxon>
    </lineage>
</organism>
<feature type="region of interest" description="Disordered" evidence="5">
    <location>
        <begin position="53"/>
        <end position="94"/>
    </location>
</feature>
<feature type="region of interest" description="Disordered" evidence="5">
    <location>
        <begin position="180"/>
        <end position="215"/>
    </location>
</feature>
<evidence type="ECO:0000313" key="8">
    <source>
        <dbReference type="Proteomes" id="UP000282985"/>
    </source>
</evidence>
<keyword evidence="4 6" id="KW-0472">Membrane</keyword>
<protein>
    <submittedName>
        <fullName evidence="7">TonB family protein</fullName>
    </submittedName>
</protein>
<dbReference type="EMBL" id="RJJX01000013">
    <property type="protein sequence ID" value="RUT77946.1"/>
    <property type="molecule type" value="Genomic_DNA"/>
</dbReference>
<reference evidence="7 8" key="1">
    <citation type="submission" date="2018-11" db="EMBL/GenBank/DDBJ databases">
        <title>Parancylomarina longa gen. nov., sp. nov., isolated from sediments of southern Okinawa.</title>
        <authorList>
            <person name="Fu T."/>
        </authorList>
    </citation>
    <scope>NUCLEOTIDE SEQUENCE [LARGE SCALE GENOMIC DNA]</scope>
    <source>
        <strain evidence="7 8">T3-2 S1-C</strain>
    </source>
</reference>
<comment type="subcellular location">
    <subcellularLocation>
        <location evidence="1">Membrane</location>
        <topology evidence="1">Single-pass membrane protein</topology>
    </subcellularLocation>
</comment>
<evidence type="ECO:0000313" key="7">
    <source>
        <dbReference type="EMBL" id="RUT77946.1"/>
    </source>
</evidence>